<organism evidence="3 4">
    <name type="scientific">Planotetraspora thailandica</name>
    <dbReference type="NCBI Taxonomy" id="487172"/>
    <lineage>
        <taxon>Bacteria</taxon>
        <taxon>Bacillati</taxon>
        <taxon>Actinomycetota</taxon>
        <taxon>Actinomycetes</taxon>
        <taxon>Streptosporangiales</taxon>
        <taxon>Streptosporangiaceae</taxon>
        <taxon>Planotetraspora</taxon>
    </lineage>
</organism>
<dbReference type="AlphaFoldDB" id="A0A8J3V1Z1"/>
<dbReference type="Proteomes" id="UP000605992">
    <property type="component" value="Unassembled WGS sequence"/>
</dbReference>
<gene>
    <name evidence="3" type="ORF">Pth03_46330</name>
</gene>
<accession>A0A8J3V1Z1</accession>
<evidence type="ECO:0000313" key="4">
    <source>
        <dbReference type="Proteomes" id="UP000605992"/>
    </source>
</evidence>
<keyword evidence="1" id="KW-0732">Signal</keyword>
<feature type="chain" id="PRO_5038745094" description="DUF305 domain-containing protein" evidence="1">
    <location>
        <begin position="26"/>
        <end position="208"/>
    </location>
</feature>
<evidence type="ECO:0000259" key="2">
    <source>
        <dbReference type="Pfam" id="PF03713"/>
    </source>
</evidence>
<reference evidence="3" key="1">
    <citation type="submission" date="2021-01" db="EMBL/GenBank/DDBJ databases">
        <title>Whole genome shotgun sequence of Planotetraspora thailandica NBRC 104271.</title>
        <authorList>
            <person name="Komaki H."/>
            <person name="Tamura T."/>
        </authorList>
    </citation>
    <scope>NUCLEOTIDE SEQUENCE</scope>
    <source>
        <strain evidence="3">NBRC 104271</strain>
    </source>
</reference>
<dbReference type="Gene3D" id="1.20.1260.10">
    <property type="match status" value="1"/>
</dbReference>
<protein>
    <recommendedName>
        <fullName evidence="2">DUF305 domain-containing protein</fullName>
    </recommendedName>
</protein>
<name>A0A8J3V1Z1_9ACTN</name>
<dbReference type="InterPro" id="IPR012347">
    <property type="entry name" value="Ferritin-like"/>
</dbReference>
<dbReference type="EMBL" id="BOOR01000034">
    <property type="protein sequence ID" value="GII56244.1"/>
    <property type="molecule type" value="Genomic_DNA"/>
</dbReference>
<keyword evidence="4" id="KW-1185">Reference proteome</keyword>
<dbReference type="Pfam" id="PF03713">
    <property type="entry name" value="DUF305"/>
    <property type="match status" value="1"/>
</dbReference>
<comment type="caution">
    <text evidence="3">The sequence shown here is derived from an EMBL/GenBank/DDBJ whole genome shotgun (WGS) entry which is preliminary data.</text>
</comment>
<dbReference type="RefSeq" id="WP_203946396.1">
    <property type="nucleotide sequence ID" value="NZ_BOOR01000034.1"/>
</dbReference>
<evidence type="ECO:0000256" key="1">
    <source>
        <dbReference type="SAM" id="SignalP"/>
    </source>
</evidence>
<dbReference type="InterPro" id="IPR005183">
    <property type="entry name" value="DUF305_CopM-like"/>
</dbReference>
<proteinExistence type="predicted"/>
<feature type="signal peptide" evidence="1">
    <location>
        <begin position="1"/>
        <end position="25"/>
    </location>
</feature>
<evidence type="ECO:0000313" key="3">
    <source>
        <dbReference type="EMBL" id="GII56244.1"/>
    </source>
</evidence>
<feature type="domain" description="DUF305" evidence="2">
    <location>
        <begin position="66"/>
        <end position="204"/>
    </location>
</feature>
<sequence>MRAATIGVPILAVITAVLVTRCVAAGPPSHSAAHHLSAQAQAPIPGGVNGASAPAAAPSGSFNATDVAWLQLMIPMTEQAVLLLDMAPAKTSDPKIAVLSKSLGAGNRAELQRLHELLDRSGVPYVNEHEGHNLPGMVTTDELGLISAADGAAFDRLFAQHTREFLMQSVLVAKGEQGAGGDADTKAFAASMAEAHESELTQLEGIGE</sequence>